<dbReference type="GO" id="GO:0015171">
    <property type="term" value="F:amino acid transmembrane transporter activity"/>
    <property type="evidence" value="ECO:0000318"/>
    <property type="project" value="GO_Central"/>
</dbReference>
<dbReference type="InterPro" id="IPR013057">
    <property type="entry name" value="AA_transpt_TM"/>
</dbReference>
<feature type="transmembrane region" description="Helical" evidence="7">
    <location>
        <begin position="347"/>
        <end position="367"/>
    </location>
</feature>
<evidence type="ECO:0000256" key="3">
    <source>
        <dbReference type="ARBA" id="ARBA00022692"/>
    </source>
</evidence>
<proteinExistence type="predicted"/>
<evidence type="ECO:0000256" key="5">
    <source>
        <dbReference type="ARBA" id="ARBA00022989"/>
    </source>
</evidence>
<evidence type="ECO:0000256" key="7">
    <source>
        <dbReference type="SAM" id="Phobius"/>
    </source>
</evidence>
<feature type="domain" description="Amino acid transporter transmembrane" evidence="8">
    <location>
        <begin position="33"/>
        <end position="425"/>
    </location>
</feature>
<feature type="transmembrane region" description="Helical" evidence="7">
    <location>
        <begin position="373"/>
        <end position="394"/>
    </location>
</feature>
<feature type="transmembrane region" description="Helical" evidence="7">
    <location>
        <begin position="125"/>
        <end position="146"/>
    </location>
</feature>
<gene>
    <name evidence="10" type="primary">LOC107822320</name>
</gene>
<keyword evidence="6 7" id="KW-0472">Membrane</keyword>
<evidence type="ECO:0000313" key="10">
    <source>
        <dbReference type="RefSeq" id="XP_016504336.1"/>
    </source>
</evidence>
<dbReference type="PANTHER" id="PTHR48017">
    <property type="entry name" value="OS05G0424000 PROTEIN-RELATED"/>
    <property type="match status" value="1"/>
</dbReference>
<evidence type="ECO:0000256" key="1">
    <source>
        <dbReference type="ARBA" id="ARBA00004370"/>
    </source>
</evidence>
<dbReference type="Proteomes" id="UP000790787">
    <property type="component" value="Chromosome 11"/>
</dbReference>
<keyword evidence="4" id="KW-0029">Amino-acid transport</keyword>
<dbReference type="AlphaFoldDB" id="A0A1S4CT97"/>
<keyword evidence="2" id="KW-0813">Transport</keyword>
<sequence length="442" mass="48417">MSKTPLNQPLLPKNHTDDKLAIDNPNTAHQLSNDSWFQVGIVLGTGVNSAFALGYAGIIMVPLGWIGGVVGLILSSAISLYASTLIAKLHEYGGKRHIRYRDLAGFVYGPTAYSLVWALQYANLFLINTGFVILGGQALKAFHILFRDDHQIKLPYSIALAGFACVFFAIAIPHLSALRVWLGFSTFFSLVYVCIAFVLSLKDGLEAPPRDYSIPGTKSSRIWATIGAAANLVFAYNTGMLPEIQATVREPVVKNMIKALNFQFTLGIVPMHAVTYIGYWAYGSNASSYLLNNVSGPVWLKGIANIAAFLQAIIALHIFASPTYEFLDTRYGTKGSALAIKNLGFRIIVRGGYIAITTFLSALLPFLGDFMSLTGAISVFPLTFILPNHMYLVSRRKKLSLLQKSWHWLNICFFSFIAVAALVAALKLIAVDSKTYHVFADL</sequence>
<accession>A0A1S4CT97</accession>
<dbReference type="OrthoDB" id="40134at2759"/>
<dbReference type="KEGG" id="nta:107822320"/>
<feature type="transmembrane region" description="Helical" evidence="7">
    <location>
        <begin position="158"/>
        <end position="175"/>
    </location>
</feature>
<dbReference type="OMA" id="RISKIWH"/>
<feature type="transmembrane region" description="Helical" evidence="7">
    <location>
        <begin position="36"/>
        <end position="58"/>
    </location>
</feature>
<dbReference type="Pfam" id="PF01490">
    <property type="entry name" value="Aa_trans"/>
    <property type="match status" value="1"/>
</dbReference>
<evidence type="ECO:0000256" key="6">
    <source>
        <dbReference type="ARBA" id="ARBA00023136"/>
    </source>
</evidence>
<feature type="transmembrane region" description="Helical" evidence="7">
    <location>
        <begin position="103"/>
        <end position="119"/>
    </location>
</feature>
<keyword evidence="5 7" id="KW-1133">Transmembrane helix</keyword>
<dbReference type="RefSeq" id="XP_016504336.1">
    <property type="nucleotide sequence ID" value="XM_016648850.2"/>
</dbReference>
<name>A0A1S4CT97_TOBAC</name>
<feature type="transmembrane region" description="Helical" evidence="7">
    <location>
        <begin position="406"/>
        <end position="430"/>
    </location>
</feature>
<comment type="subcellular location">
    <subcellularLocation>
        <location evidence="1">Membrane</location>
    </subcellularLocation>
</comment>
<dbReference type="GO" id="GO:0016020">
    <property type="term" value="C:membrane"/>
    <property type="evidence" value="ECO:0000318"/>
    <property type="project" value="GO_Central"/>
</dbReference>
<evidence type="ECO:0000259" key="8">
    <source>
        <dbReference type="Pfam" id="PF01490"/>
    </source>
</evidence>
<dbReference type="RefSeq" id="XP_016504336.1">
    <property type="nucleotide sequence ID" value="XM_016648850.1"/>
</dbReference>
<feature type="transmembrane region" description="Helical" evidence="7">
    <location>
        <begin position="264"/>
        <end position="282"/>
    </location>
</feature>
<evidence type="ECO:0000256" key="4">
    <source>
        <dbReference type="ARBA" id="ARBA00022970"/>
    </source>
</evidence>
<feature type="transmembrane region" description="Helical" evidence="7">
    <location>
        <begin position="181"/>
        <end position="201"/>
    </location>
</feature>
<protein>
    <submittedName>
        <fullName evidence="10">Proline transporter 2-like</fullName>
    </submittedName>
</protein>
<evidence type="ECO:0000313" key="9">
    <source>
        <dbReference type="Proteomes" id="UP000790787"/>
    </source>
</evidence>
<feature type="transmembrane region" description="Helical" evidence="7">
    <location>
        <begin position="64"/>
        <end position="82"/>
    </location>
</feature>
<keyword evidence="9" id="KW-1185">Reference proteome</keyword>
<dbReference type="PaxDb" id="4097-A0A1S4CT97"/>
<reference evidence="10" key="2">
    <citation type="submission" date="2025-08" db="UniProtKB">
        <authorList>
            <consortium name="RefSeq"/>
        </authorList>
    </citation>
    <scope>IDENTIFICATION</scope>
    <source>
        <tissue evidence="10">Leaf</tissue>
    </source>
</reference>
<keyword evidence="3 7" id="KW-0812">Transmembrane</keyword>
<organism evidence="9 10">
    <name type="scientific">Nicotiana tabacum</name>
    <name type="common">Common tobacco</name>
    <dbReference type="NCBI Taxonomy" id="4097"/>
    <lineage>
        <taxon>Eukaryota</taxon>
        <taxon>Viridiplantae</taxon>
        <taxon>Streptophyta</taxon>
        <taxon>Embryophyta</taxon>
        <taxon>Tracheophyta</taxon>
        <taxon>Spermatophyta</taxon>
        <taxon>Magnoliopsida</taxon>
        <taxon>eudicotyledons</taxon>
        <taxon>Gunneridae</taxon>
        <taxon>Pentapetalae</taxon>
        <taxon>asterids</taxon>
        <taxon>lamiids</taxon>
        <taxon>Solanales</taxon>
        <taxon>Solanaceae</taxon>
        <taxon>Nicotianoideae</taxon>
        <taxon>Nicotianeae</taxon>
        <taxon>Nicotiana</taxon>
    </lineage>
</organism>
<dbReference type="GeneID" id="107822320"/>
<evidence type="ECO:0000256" key="2">
    <source>
        <dbReference type="ARBA" id="ARBA00022448"/>
    </source>
</evidence>
<reference evidence="9" key="1">
    <citation type="journal article" date="2014" name="Nat. Commun.">
        <title>The tobacco genome sequence and its comparison with those of tomato and potato.</title>
        <authorList>
            <person name="Sierro N."/>
            <person name="Battey J.N."/>
            <person name="Ouadi S."/>
            <person name="Bakaher N."/>
            <person name="Bovet L."/>
            <person name="Willig A."/>
            <person name="Goepfert S."/>
            <person name="Peitsch M.C."/>
            <person name="Ivanov N.V."/>
        </authorList>
    </citation>
    <scope>NUCLEOTIDE SEQUENCE [LARGE SCALE GENOMIC DNA]</scope>
</reference>
<dbReference type="GO" id="GO:0003333">
    <property type="term" value="P:amino acid transmembrane transport"/>
    <property type="evidence" value="ECO:0000318"/>
    <property type="project" value="GO_Central"/>
</dbReference>
<feature type="transmembrane region" description="Helical" evidence="7">
    <location>
        <begin position="302"/>
        <end position="327"/>
    </location>
</feature>